<evidence type="ECO:0000256" key="6">
    <source>
        <dbReference type="ARBA" id="ARBA00023163"/>
    </source>
</evidence>
<dbReference type="STRING" id="229920.ADM99_10820"/>
<evidence type="ECO:0000313" key="10">
    <source>
        <dbReference type="Proteomes" id="UP000050430"/>
    </source>
</evidence>
<dbReference type="InterPro" id="IPR020603">
    <property type="entry name" value="MraZ_dom"/>
</dbReference>
<comment type="subunit">
    <text evidence="7">Forms oligomers.</text>
</comment>
<dbReference type="InterPro" id="IPR037914">
    <property type="entry name" value="SpoVT-AbrB_sf"/>
</dbReference>
<reference evidence="9 10" key="1">
    <citation type="submission" date="2015-07" db="EMBL/GenBank/DDBJ databases">
        <title>Genome sequence of Leptolinea tardivitalis DSM 16556.</title>
        <authorList>
            <person name="Hemp J."/>
            <person name="Ward L.M."/>
            <person name="Pace L.A."/>
            <person name="Fischer W.W."/>
        </authorList>
    </citation>
    <scope>NUCLEOTIDE SEQUENCE [LARGE SCALE GENOMIC DNA]</scope>
    <source>
        <strain evidence="9 10">YMTK-2</strain>
    </source>
</reference>
<dbReference type="AlphaFoldDB" id="A0A0P6WPA7"/>
<name>A0A0P6WPA7_9CHLR</name>
<accession>A0A0P6WPA7</accession>
<gene>
    <name evidence="7" type="primary">mraZ</name>
    <name evidence="9" type="ORF">ADM99_10820</name>
</gene>
<dbReference type="NCBIfam" id="TIGR00242">
    <property type="entry name" value="division/cell wall cluster transcriptional repressor MraZ"/>
    <property type="match status" value="1"/>
</dbReference>
<keyword evidence="3" id="KW-0677">Repeat</keyword>
<evidence type="ECO:0000256" key="4">
    <source>
        <dbReference type="ARBA" id="ARBA00023015"/>
    </source>
</evidence>
<dbReference type="InterPro" id="IPR038619">
    <property type="entry name" value="MraZ_sf"/>
</dbReference>
<keyword evidence="5 7" id="KW-0238">DNA-binding</keyword>
<dbReference type="GO" id="GO:0005737">
    <property type="term" value="C:cytoplasm"/>
    <property type="evidence" value="ECO:0007669"/>
    <property type="project" value="UniProtKB-UniRule"/>
</dbReference>
<dbReference type="InterPro" id="IPR035644">
    <property type="entry name" value="MraZ_C"/>
</dbReference>
<dbReference type="EMBL" id="LGCK01000010">
    <property type="protein sequence ID" value="KPL71889.1"/>
    <property type="molecule type" value="Genomic_DNA"/>
</dbReference>
<evidence type="ECO:0000256" key="5">
    <source>
        <dbReference type="ARBA" id="ARBA00023125"/>
    </source>
</evidence>
<dbReference type="GO" id="GO:0009295">
    <property type="term" value="C:nucleoid"/>
    <property type="evidence" value="ECO:0007669"/>
    <property type="project" value="UniProtKB-SubCell"/>
</dbReference>
<dbReference type="InterPro" id="IPR003444">
    <property type="entry name" value="MraZ"/>
</dbReference>
<proteinExistence type="inferred from homology"/>
<dbReference type="PANTHER" id="PTHR34701:SF1">
    <property type="entry name" value="TRANSCRIPTIONAL REGULATOR MRAZ"/>
    <property type="match status" value="1"/>
</dbReference>
<feature type="domain" description="SpoVT-AbrB" evidence="8">
    <location>
        <begin position="76"/>
        <end position="119"/>
    </location>
</feature>
<dbReference type="SUPFAM" id="SSF89447">
    <property type="entry name" value="AbrB/MazE/MraZ-like"/>
    <property type="match status" value="1"/>
</dbReference>
<protein>
    <recommendedName>
        <fullName evidence="1 7">Transcriptional regulator MraZ</fullName>
    </recommendedName>
</protein>
<dbReference type="InterPro" id="IPR035642">
    <property type="entry name" value="MraZ_N"/>
</dbReference>
<dbReference type="OrthoDB" id="9807753at2"/>
<sequence>MFLGQYEHSIDEKGRLTIPAKYRELLSDGAFITEGFDQNLMVLTSSAFTTISDRVNRMSMTDPTVRELKRMMFGRANQAEIDKAGRMLIPAYLRESAQLKTNIVVVGMGDYFEIWSSENWEHQNQHTSDSEANSRRFAAFDLSVR</sequence>
<keyword evidence="6 7" id="KW-0804">Transcription</keyword>
<dbReference type="InterPro" id="IPR007159">
    <property type="entry name" value="SpoVT-AbrB_dom"/>
</dbReference>
<evidence type="ECO:0000256" key="2">
    <source>
        <dbReference type="ARBA" id="ARBA00022490"/>
    </source>
</evidence>
<evidence type="ECO:0000256" key="1">
    <source>
        <dbReference type="ARBA" id="ARBA00013860"/>
    </source>
</evidence>
<dbReference type="PANTHER" id="PTHR34701">
    <property type="entry name" value="TRANSCRIPTIONAL REGULATOR MRAZ"/>
    <property type="match status" value="1"/>
</dbReference>
<comment type="subcellular location">
    <subcellularLocation>
        <location evidence="7">Cytoplasm</location>
        <location evidence="7">Nucleoid</location>
    </subcellularLocation>
</comment>
<dbReference type="Pfam" id="PF02381">
    <property type="entry name" value="MraZ"/>
    <property type="match status" value="2"/>
</dbReference>
<keyword evidence="10" id="KW-1185">Reference proteome</keyword>
<dbReference type="PROSITE" id="PS51740">
    <property type="entry name" value="SPOVT_ABRB"/>
    <property type="match status" value="2"/>
</dbReference>
<evidence type="ECO:0000256" key="7">
    <source>
        <dbReference type="HAMAP-Rule" id="MF_01008"/>
    </source>
</evidence>
<keyword evidence="2 7" id="KW-0963">Cytoplasm</keyword>
<dbReference type="CDD" id="cd16320">
    <property type="entry name" value="MraZ_N"/>
    <property type="match status" value="1"/>
</dbReference>
<dbReference type="CDD" id="cd16321">
    <property type="entry name" value="MraZ_C"/>
    <property type="match status" value="1"/>
</dbReference>
<organism evidence="9 10">
    <name type="scientific">Leptolinea tardivitalis</name>
    <dbReference type="NCBI Taxonomy" id="229920"/>
    <lineage>
        <taxon>Bacteria</taxon>
        <taxon>Bacillati</taxon>
        <taxon>Chloroflexota</taxon>
        <taxon>Anaerolineae</taxon>
        <taxon>Anaerolineales</taxon>
        <taxon>Anaerolineaceae</taxon>
        <taxon>Leptolinea</taxon>
    </lineage>
</organism>
<evidence type="ECO:0000259" key="8">
    <source>
        <dbReference type="PROSITE" id="PS51740"/>
    </source>
</evidence>
<dbReference type="Proteomes" id="UP000050430">
    <property type="component" value="Unassembled WGS sequence"/>
</dbReference>
<dbReference type="Gene3D" id="3.40.1550.20">
    <property type="entry name" value="Transcriptional regulator MraZ domain"/>
    <property type="match status" value="1"/>
</dbReference>
<comment type="caution">
    <text evidence="9">The sequence shown here is derived from an EMBL/GenBank/DDBJ whole genome shotgun (WGS) entry which is preliminary data.</text>
</comment>
<comment type="similarity">
    <text evidence="7">Belongs to the MraZ family.</text>
</comment>
<dbReference type="GO" id="GO:2000143">
    <property type="term" value="P:negative regulation of DNA-templated transcription initiation"/>
    <property type="evidence" value="ECO:0007669"/>
    <property type="project" value="TreeGrafter"/>
</dbReference>
<keyword evidence="4 7" id="KW-0805">Transcription regulation</keyword>
<dbReference type="GO" id="GO:0000976">
    <property type="term" value="F:transcription cis-regulatory region binding"/>
    <property type="evidence" value="ECO:0007669"/>
    <property type="project" value="TreeGrafter"/>
</dbReference>
<feature type="domain" description="SpoVT-AbrB" evidence="8">
    <location>
        <begin position="5"/>
        <end position="47"/>
    </location>
</feature>
<evidence type="ECO:0000256" key="3">
    <source>
        <dbReference type="ARBA" id="ARBA00022737"/>
    </source>
</evidence>
<dbReference type="GO" id="GO:0003700">
    <property type="term" value="F:DNA-binding transcription factor activity"/>
    <property type="evidence" value="ECO:0007669"/>
    <property type="project" value="UniProtKB-UniRule"/>
</dbReference>
<evidence type="ECO:0000313" key="9">
    <source>
        <dbReference type="EMBL" id="KPL71889.1"/>
    </source>
</evidence>
<dbReference type="RefSeq" id="WP_062420560.1">
    <property type="nucleotide sequence ID" value="NZ_BBYA01000002.1"/>
</dbReference>
<dbReference type="HAMAP" id="MF_01008">
    <property type="entry name" value="MraZ"/>
    <property type="match status" value="1"/>
</dbReference>